<evidence type="ECO:0000313" key="3">
    <source>
        <dbReference type="EMBL" id="SFB51269.1"/>
    </source>
</evidence>
<feature type="transmembrane region" description="Helical" evidence="2">
    <location>
        <begin position="191"/>
        <end position="209"/>
    </location>
</feature>
<dbReference type="EMBL" id="FOKG01000015">
    <property type="protein sequence ID" value="SFB51269.1"/>
    <property type="molecule type" value="Genomic_DNA"/>
</dbReference>
<keyword evidence="2" id="KW-0812">Transmembrane</keyword>
<gene>
    <name evidence="3" type="ORF">SAMN05216266_11561</name>
</gene>
<proteinExistence type="predicted"/>
<feature type="transmembrane region" description="Helical" evidence="2">
    <location>
        <begin position="264"/>
        <end position="284"/>
    </location>
</feature>
<dbReference type="AlphaFoldDB" id="A0A1I1BLJ8"/>
<evidence type="ECO:0000313" key="4">
    <source>
        <dbReference type="Proteomes" id="UP000243799"/>
    </source>
</evidence>
<dbReference type="STRING" id="490629.SAMN05216266_11561"/>
<dbReference type="OrthoDB" id="110211at2"/>
<accession>A0A1I1BLJ8</accession>
<reference evidence="4" key="1">
    <citation type="submission" date="2016-10" db="EMBL/GenBank/DDBJ databases">
        <authorList>
            <person name="Varghese N."/>
            <person name="Submissions S."/>
        </authorList>
    </citation>
    <scope>NUCLEOTIDE SEQUENCE [LARGE SCALE GENOMIC DNA]</scope>
    <source>
        <strain evidence="4">CGMCC 4.3568</strain>
    </source>
</reference>
<organism evidence="3 4">
    <name type="scientific">Amycolatopsis marina</name>
    <dbReference type="NCBI Taxonomy" id="490629"/>
    <lineage>
        <taxon>Bacteria</taxon>
        <taxon>Bacillati</taxon>
        <taxon>Actinomycetota</taxon>
        <taxon>Actinomycetes</taxon>
        <taxon>Pseudonocardiales</taxon>
        <taxon>Pseudonocardiaceae</taxon>
        <taxon>Amycolatopsis</taxon>
    </lineage>
</organism>
<feature type="transmembrane region" description="Helical" evidence="2">
    <location>
        <begin position="221"/>
        <end position="244"/>
    </location>
</feature>
<protein>
    <recommendedName>
        <fullName evidence="5">PRC-barrel domain-containing protein</fullName>
    </recommendedName>
</protein>
<feature type="region of interest" description="Disordered" evidence="1">
    <location>
        <begin position="1"/>
        <end position="29"/>
    </location>
</feature>
<evidence type="ECO:0000256" key="1">
    <source>
        <dbReference type="SAM" id="MobiDB-lite"/>
    </source>
</evidence>
<keyword evidence="2" id="KW-0472">Membrane</keyword>
<feature type="compositionally biased region" description="Low complexity" evidence="1">
    <location>
        <begin position="113"/>
        <end position="122"/>
    </location>
</feature>
<dbReference type="InterPro" id="IPR011033">
    <property type="entry name" value="PRC_barrel-like_sf"/>
</dbReference>
<keyword evidence="4" id="KW-1185">Reference proteome</keyword>
<feature type="transmembrane region" description="Helical" evidence="2">
    <location>
        <begin position="150"/>
        <end position="171"/>
    </location>
</feature>
<feature type="region of interest" description="Disordered" evidence="1">
    <location>
        <begin position="81"/>
        <end position="122"/>
    </location>
</feature>
<name>A0A1I1BLJ8_9PSEU</name>
<evidence type="ECO:0000256" key="2">
    <source>
        <dbReference type="SAM" id="Phobius"/>
    </source>
</evidence>
<sequence length="302" mass="31333">MTTGQTPAPDEGSDVGTLTGQTVTSRDGKRLGRLDHIYRGRRSGAPTWGLVTSRFHKRHLVPLDGAQPEADGLHVAAGADEVRNAPPDSGGTGDELTPETESALERHYTHESPAPAATAGAPAGVVDHTERDVEGAHRHRSVLSMQRSRGAVSGTLLVPLGIWGALIPFIGPYFNVAFGSDQAWVFSGDRFWLSILPGVVVMLGGLLLAPSANRLTGGLGAWLALAGGVWFVIGPVVSQLWGAGGAGAPIGQPLGGAGMRTLEQLVAFYGLGALITTLAAFALGRLTVRSVKDRGAAAPHVR</sequence>
<keyword evidence="2" id="KW-1133">Transmembrane helix</keyword>
<dbReference type="RefSeq" id="WP_143101894.1">
    <property type="nucleotide sequence ID" value="NZ_FOKG01000015.1"/>
</dbReference>
<evidence type="ECO:0008006" key="5">
    <source>
        <dbReference type="Google" id="ProtNLM"/>
    </source>
</evidence>
<dbReference type="SUPFAM" id="SSF50346">
    <property type="entry name" value="PRC-barrel domain"/>
    <property type="match status" value="1"/>
</dbReference>
<dbReference type="Proteomes" id="UP000243799">
    <property type="component" value="Unassembled WGS sequence"/>
</dbReference>
<feature type="compositionally biased region" description="Polar residues" evidence="1">
    <location>
        <begin position="16"/>
        <end position="25"/>
    </location>
</feature>